<dbReference type="PANTHER" id="PTHR10819">
    <property type="entry name" value="PHOSPHOTRIESTERASE-RELATED"/>
    <property type="match status" value="1"/>
</dbReference>
<dbReference type="Proteomes" id="UP000605099">
    <property type="component" value="Unassembled WGS sequence"/>
</dbReference>
<dbReference type="Pfam" id="PF02126">
    <property type="entry name" value="PTE"/>
    <property type="match status" value="1"/>
</dbReference>
<protein>
    <submittedName>
        <fullName evidence="4">Phosphotriesterase</fullName>
    </submittedName>
</protein>
<dbReference type="SUPFAM" id="SSF51556">
    <property type="entry name" value="Metallo-dependent hydrolases"/>
    <property type="match status" value="1"/>
</dbReference>
<dbReference type="EMBL" id="BMLK01000002">
    <property type="protein sequence ID" value="GGN42374.1"/>
    <property type="molecule type" value="Genomic_DNA"/>
</dbReference>
<comment type="caution">
    <text evidence="4">The sequence shown here is derived from an EMBL/GenBank/DDBJ whole genome shotgun (WGS) entry which is preliminary data.</text>
</comment>
<dbReference type="Gene3D" id="3.20.20.140">
    <property type="entry name" value="Metal-dependent hydrolases"/>
    <property type="match status" value="1"/>
</dbReference>
<feature type="modified residue" description="N6-carboxylysine" evidence="3">
    <location>
        <position position="145"/>
    </location>
</feature>
<dbReference type="PROSITE" id="PS51347">
    <property type="entry name" value="PHOSPHOTRIESTERASE_2"/>
    <property type="match status" value="1"/>
</dbReference>
<keyword evidence="1" id="KW-0479">Metal-binding</keyword>
<keyword evidence="5" id="KW-1185">Reference proteome</keyword>
<reference evidence="5" key="1">
    <citation type="journal article" date="2019" name="Int. J. Syst. Evol. Microbiol.">
        <title>The Global Catalogue of Microorganisms (GCM) 10K type strain sequencing project: providing services to taxonomists for standard genome sequencing and annotation.</title>
        <authorList>
            <consortium name="The Broad Institute Genomics Platform"/>
            <consortium name="The Broad Institute Genome Sequencing Center for Infectious Disease"/>
            <person name="Wu L."/>
            <person name="Ma J."/>
        </authorList>
    </citation>
    <scope>NUCLEOTIDE SEQUENCE [LARGE SCALE GENOMIC DNA]</scope>
    <source>
        <strain evidence="5">CGMCC 1.6784</strain>
    </source>
</reference>
<gene>
    <name evidence="4" type="primary">php</name>
    <name evidence="4" type="ORF">GCM10011349_05360</name>
</gene>
<evidence type="ECO:0000256" key="1">
    <source>
        <dbReference type="ARBA" id="ARBA00022723"/>
    </source>
</evidence>
<dbReference type="PANTHER" id="PTHR10819:SF3">
    <property type="entry name" value="PHOSPHOTRIESTERASE-RELATED PROTEIN"/>
    <property type="match status" value="1"/>
</dbReference>
<dbReference type="RefSeq" id="WP_188817992.1">
    <property type="nucleotide sequence ID" value="NZ_BMLK01000002.1"/>
</dbReference>
<dbReference type="InterPro" id="IPR001559">
    <property type="entry name" value="Phosphotriesterase"/>
</dbReference>
<evidence type="ECO:0000313" key="5">
    <source>
        <dbReference type="Proteomes" id="UP000605099"/>
    </source>
</evidence>
<evidence type="ECO:0000313" key="4">
    <source>
        <dbReference type="EMBL" id="GGN42374.1"/>
    </source>
</evidence>
<name>A0ABQ2J8F7_9SPHN</name>
<sequence>MAMIETARGTITSSDLGRVLIHEHVFLMDMEYTFNYRPDFFSDKTIDDAVARLDALKASGIDTIIDLTVLGLGRHMPSLAKAAAKTDLNIIVSTGAYTFDAVPAPFQFWGPGLLKDADVEPMIGHFVSDITEGIGGTGVKAGMLKCAIDEPGLQPGVERVMRAVARAHVMTGTPVTVHTAPLQQTGLIVQDVLTEEGVNLERVVIGHCGDTSDIDYLMKLADKGSILGMDRFGVEFAITMEERVKTIAQMVQRGYADQLTLSHDCCCWSDYFPDVSDYHQAMPNHHYLHIHNDVIPALLEAGVSQGDLDKMFVDNPRRLFAAPGKD</sequence>
<organism evidence="4 5">
    <name type="scientific">Novosphingobium indicum</name>
    <dbReference type="NCBI Taxonomy" id="462949"/>
    <lineage>
        <taxon>Bacteria</taxon>
        <taxon>Pseudomonadati</taxon>
        <taxon>Pseudomonadota</taxon>
        <taxon>Alphaproteobacteria</taxon>
        <taxon>Sphingomonadales</taxon>
        <taxon>Sphingomonadaceae</taxon>
        <taxon>Novosphingobium</taxon>
    </lineage>
</organism>
<comment type="similarity">
    <text evidence="3">Belongs to the metallo-dependent hydrolases superfamily. Phosphotriesterase family.</text>
</comment>
<keyword evidence="2" id="KW-0378">Hydrolase</keyword>
<dbReference type="InterPro" id="IPR032466">
    <property type="entry name" value="Metal_Hydrolase"/>
</dbReference>
<evidence type="ECO:0000256" key="2">
    <source>
        <dbReference type="ARBA" id="ARBA00022801"/>
    </source>
</evidence>
<accession>A0ABQ2J8F7</accession>
<proteinExistence type="inferred from homology"/>
<evidence type="ECO:0000256" key="3">
    <source>
        <dbReference type="PROSITE-ProRule" id="PRU00679"/>
    </source>
</evidence>